<comment type="subcellular location">
    <subcellularLocation>
        <location evidence="1">Nucleus</location>
        <location evidence="1">Nuclear pore complex</location>
    </subcellularLocation>
</comment>
<dbReference type="AlphaFoldDB" id="A0A507CZ92"/>
<reference evidence="11 12" key="1">
    <citation type="journal article" date="2019" name="Sci. Rep.">
        <title>Comparative genomics of chytrid fungi reveal insights into the obligate biotrophic and pathogenic lifestyle of Synchytrium endobioticum.</title>
        <authorList>
            <person name="van de Vossenberg B.T.L.H."/>
            <person name="Warris S."/>
            <person name="Nguyen H.D.T."/>
            <person name="van Gent-Pelzer M.P.E."/>
            <person name="Joly D.L."/>
            <person name="van de Geest H.C."/>
            <person name="Bonants P.J.M."/>
            <person name="Smith D.S."/>
            <person name="Levesque C.A."/>
            <person name="van der Lee T.A.J."/>
        </authorList>
    </citation>
    <scope>NUCLEOTIDE SEQUENCE [LARGE SCALE GENOMIC DNA]</scope>
    <source>
        <strain evidence="11 12">LEV6574</strain>
    </source>
</reference>
<evidence type="ECO:0000313" key="11">
    <source>
        <dbReference type="EMBL" id="TPX44483.1"/>
    </source>
</evidence>
<dbReference type="VEuPathDB" id="FungiDB:SeMB42_g02540"/>
<dbReference type="InterPro" id="IPR019321">
    <property type="entry name" value="Nucleoporin_Nup88"/>
</dbReference>
<proteinExistence type="predicted"/>
<dbReference type="SMART" id="SM00897">
    <property type="entry name" value="FIST"/>
    <property type="match status" value="1"/>
</dbReference>
<feature type="compositionally biased region" description="Low complexity" evidence="9">
    <location>
        <begin position="17"/>
        <end position="34"/>
    </location>
</feature>
<dbReference type="InterPro" id="IPR013702">
    <property type="entry name" value="FIST_domain_N"/>
</dbReference>
<feature type="region of interest" description="Disordered" evidence="9">
    <location>
        <begin position="15"/>
        <end position="34"/>
    </location>
</feature>
<evidence type="ECO:0000256" key="2">
    <source>
        <dbReference type="ARBA" id="ARBA00022448"/>
    </source>
</evidence>
<dbReference type="Proteomes" id="UP000320475">
    <property type="component" value="Unassembled WGS sequence"/>
</dbReference>
<dbReference type="GO" id="GO:0006406">
    <property type="term" value="P:mRNA export from nucleus"/>
    <property type="evidence" value="ECO:0007669"/>
    <property type="project" value="TreeGrafter"/>
</dbReference>
<dbReference type="GO" id="GO:0000055">
    <property type="term" value="P:ribosomal large subunit export from nucleus"/>
    <property type="evidence" value="ECO:0007669"/>
    <property type="project" value="InterPro"/>
</dbReference>
<evidence type="ECO:0000256" key="5">
    <source>
        <dbReference type="ARBA" id="ARBA00023010"/>
    </source>
</evidence>
<evidence type="ECO:0000256" key="8">
    <source>
        <dbReference type="SAM" id="Coils"/>
    </source>
</evidence>
<feature type="domain" description="FIST" evidence="10">
    <location>
        <begin position="855"/>
        <end position="1070"/>
    </location>
</feature>
<dbReference type="InterPro" id="IPR037700">
    <property type="entry name" value="NUP88/NUP82"/>
</dbReference>
<name>A0A507CZ92_9FUNG</name>
<keyword evidence="2" id="KW-0813">Transport</keyword>
<dbReference type="PANTHER" id="PTHR13257">
    <property type="entry name" value="NUCLEOPORIN NUP84-RELATED"/>
    <property type="match status" value="1"/>
</dbReference>
<protein>
    <recommendedName>
        <fullName evidence="10">FIST domain-containing protein</fullName>
    </recommendedName>
</protein>
<evidence type="ECO:0000256" key="9">
    <source>
        <dbReference type="SAM" id="MobiDB-lite"/>
    </source>
</evidence>
<sequence>MDWYDVLPNHPITAHPSTSDVWRTSSSSHSNDTTSIRRLQVPNRLLATRSSELVVALPGNDATSRIRTIALRELKRACIQLDEGEDLVPDKLPFKQWETPIVTFTIRQIEINPTSSLLAVAGDHDVVVLVLPPPGSFGGSRPPESYVIGEMYHSADQTARIARILWHPSGVNGTCLMVLSSDGNLRIYDIIKDVNNPKQTIPVLPTAPSHLSTLRPLTATNRYGLHDDDDENDYMYYQDASEESVSMCLGHGIGWGRYTLYVLAKSGEVYSICPVMPSRCVVDLSHLQHLQLLLSVNNDNLDKYEEKQTQLQRIFLEELIRAASKSTNLPTESTVVIVPPRGLQHLRVQPLPCRFIPESSSDMLQAASDIVYVPTDPIGSLLIAFNGGTVDLLLEVERPQPWWRDDADPLRNVNLAVMDRLDFAISNQSTPSVPSLIYQDPKYIDTLYVTHGSGIHRVRLSPILEELRRLKLLLSSSNSALKDGLMIRNHVEVDWVVNTRGGAPTPSPVLGLILLTDIYLSYSYVFLHSSIRLHGQSLPLRLAQPTLAPGLIKTQSHDQSKPLYPKYLQTPFQVPTVLQHDLPRIPQVVRGDAMSAEDALRFIADVGGKVIEEVAAVEGASDELHGRILLQSKEFELQQKDLSRLRNIIQNSLHPALDKDLRRLADLTAAQERLTARADIVLQILTDRTQPQLSPEEREWIREVARSIREVRDKSAKQIAVLRSRVELIMEQTKQQQALEAQQAEVEQIEVELGTAQAKRVKEALKAELDLLKDARGRVSKIWEAIETSAQEIYFVVPGSSRSDGAALCDVHEALCCKWQAERRSYKPQTIQPHGCKIGGLENRVYSHALVVCTEPATHWSPSPSLGSALRGLPAALHSRLPPSSTLVGCISHALPSSTTLLLARPMVAAAPLRLAGSAAATKAVGRWHDRTRGVGGPIAEADIRAFQSVSQHPADHARVPSHLARLSRATTMVLFGSPNIHALLGTLDRCAAHAVKIGLVAAHTPFVTGHPHTLFYNDTIMESGIVGVALSPKDALVSAIHHPGLVPVAADMAITSCLGNIILGVDGTNAARHLISAVQDTPDAIDQRLYIRISGTHDVYRITGGDPSKGTLSVDCVQELKLGDRIQFLRRDSANPAPVSIRADSLVTFCNVDGASDEIDTSLTRIQASKSCLIASSDCGVIYQSDGQTRISSVPFAKVQWTYKEQ</sequence>
<accession>A0A507CZ92</accession>
<dbReference type="SUPFAM" id="SSF50978">
    <property type="entry name" value="WD40 repeat-like"/>
    <property type="match status" value="1"/>
</dbReference>
<dbReference type="GO" id="GO:0006606">
    <property type="term" value="P:protein import into nucleus"/>
    <property type="evidence" value="ECO:0007669"/>
    <property type="project" value="TreeGrafter"/>
</dbReference>
<dbReference type="OrthoDB" id="341482at2759"/>
<dbReference type="GO" id="GO:0000056">
    <property type="term" value="P:ribosomal small subunit export from nucleus"/>
    <property type="evidence" value="ECO:0007669"/>
    <property type="project" value="InterPro"/>
</dbReference>
<dbReference type="Pfam" id="PF10168">
    <property type="entry name" value="Nup88"/>
    <property type="match status" value="2"/>
</dbReference>
<evidence type="ECO:0000256" key="3">
    <source>
        <dbReference type="ARBA" id="ARBA00022816"/>
    </source>
</evidence>
<keyword evidence="4" id="KW-0653">Protein transport</keyword>
<dbReference type="VEuPathDB" id="FungiDB:SeMB42_g02541"/>
<dbReference type="InterPro" id="IPR036322">
    <property type="entry name" value="WD40_repeat_dom_sf"/>
</dbReference>
<feature type="coiled-coil region" evidence="8">
    <location>
        <begin position="732"/>
        <end position="775"/>
    </location>
</feature>
<evidence type="ECO:0000256" key="6">
    <source>
        <dbReference type="ARBA" id="ARBA00023132"/>
    </source>
</evidence>
<evidence type="ECO:0000313" key="12">
    <source>
        <dbReference type="Proteomes" id="UP000320475"/>
    </source>
</evidence>
<dbReference type="GO" id="GO:0017056">
    <property type="term" value="F:structural constituent of nuclear pore"/>
    <property type="evidence" value="ECO:0007669"/>
    <property type="project" value="InterPro"/>
</dbReference>
<dbReference type="PANTHER" id="PTHR13257:SF0">
    <property type="entry name" value="NUCLEAR PORE COMPLEX PROTEIN NUP88"/>
    <property type="match status" value="1"/>
</dbReference>
<evidence type="ECO:0000256" key="7">
    <source>
        <dbReference type="ARBA" id="ARBA00023242"/>
    </source>
</evidence>
<dbReference type="EMBL" id="QEAM01000180">
    <property type="protein sequence ID" value="TPX44483.1"/>
    <property type="molecule type" value="Genomic_DNA"/>
</dbReference>
<evidence type="ECO:0000256" key="1">
    <source>
        <dbReference type="ARBA" id="ARBA00004567"/>
    </source>
</evidence>
<evidence type="ECO:0000259" key="10">
    <source>
        <dbReference type="SMART" id="SM00897"/>
    </source>
</evidence>
<organism evidence="11 12">
    <name type="scientific">Synchytrium endobioticum</name>
    <dbReference type="NCBI Taxonomy" id="286115"/>
    <lineage>
        <taxon>Eukaryota</taxon>
        <taxon>Fungi</taxon>
        <taxon>Fungi incertae sedis</taxon>
        <taxon>Chytridiomycota</taxon>
        <taxon>Chytridiomycota incertae sedis</taxon>
        <taxon>Chytridiomycetes</taxon>
        <taxon>Synchytriales</taxon>
        <taxon>Synchytriaceae</taxon>
        <taxon>Synchytrium</taxon>
    </lineage>
</organism>
<keyword evidence="8" id="KW-0175">Coiled coil</keyword>
<keyword evidence="3" id="KW-0509">mRNA transport</keyword>
<keyword evidence="7" id="KW-0539">Nucleus</keyword>
<evidence type="ECO:0000256" key="4">
    <source>
        <dbReference type="ARBA" id="ARBA00022927"/>
    </source>
</evidence>
<gene>
    <name evidence="11" type="ORF">SeLEV6574_g04477</name>
</gene>
<dbReference type="GO" id="GO:0005643">
    <property type="term" value="C:nuclear pore"/>
    <property type="evidence" value="ECO:0007669"/>
    <property type="project" value="UniProtKB-SubCell"/>
</dbReference>
<keyword evidence="5" id="KW-0811">Translocation</keyword>
<comment type="caution">
    <text evidence="11">The sequence shown here is derived from an EMBL/GenBank/DDBJ whole genome shotgun (WGS) entry which is preliminary data.</text>
</comment>
<keyword evidence="6" id="KW-0906">Nuclear pore complex</keyword>
<dbReference type="Pfam" id="PF08495">
    <property type="entry name" value="FIST"/>
    <property type="match status" value="1"/>
</dbReference>